<dbReference type="GeneID" id="108080970"/>
<dbReference type="AlphaFoldDB" id="A0A6P4IQZ0"/>
<evidence type="ECO:0000313" key="1">
    <source>
        <dbReference type="Proteomes" id="UP001652661"/>
    </source>
</evidence>
<dbReference type="RefSeq" id="XP_017031372.1">
    <property type="nucleotide sequence ID" value="XM_017175883.2"/>
</dbReference>
<name>A0A6P4IQZ0_DROKI</name>
<keyword evidence="1" id="KW-1185">Reference proteome</keyword>
<dbReference type="Proteomes" id="UP001652661">
    <property type="component" value="Chromosome 3R"/>
</dbReference>
<organism evidence="1 2">
    <name type="scientific">Drosophila kikkawai</name>
    <name type="common">Fruit fly</name>
    <dbReference type="NCBI Taxonomy" id="30033"/>
    <lineage>
        <taxon>Eukaryota</taxon>
        <taxon>Metazoa</taxon>
        <taxon>Ecdysozoa</taxon>
        <taxon>Arthropoda</taxon>
        <taxon>Hexapoda</taxon>
        <taxon>Insecta</taxon>
        <taxon>Pterygota</taxon>
        <taxon>Neoptera</taxon>
        <taxon>Endopterygota</taxon>
        <taxon>Diptera</taxon>
        <taxon>Brachycera</taxon>
        <taxon>Muscomorpha</taxon>
        <taxon>Ephydroidea</taxon>
        <taxon>Drosophilidae</taxon>
        <taxon>Drosophila</taxon>
        <taxon>Sophophora</taxon>
    </lineage>
</organism>
<reference evidence="2" key="1">
    <citation type="submission" date="2025-08" db="UniProtKB">
        <authorList>
            <consortium name="RefSeq"/>
        </authorList>
    </citation>
    <scope>IDENTIFICATION</scope>
    <source>
        <strain evidence="2">14028-0561.14</strain>
        <tissue evidence="2">Whole fly</tissue>
    </source>
</reference>
<dbReference type="PANTHER" id="PTHR21580:SF28">
    <property type="entry name" value="BOREALIN N-TERMINAL DOMAIN-CONTAINING PROTEIN-RELATED"/>
    <property type="match status" value="1"/>
</dbReference>
<protein>
    <submittedName>
        <fullName evidence="2">Ciliary microtubule associated protein 1B</fullName>
    </submittedName>
</protein>
<dbReference type="Pfam" id="PF07004">
    <property type="entry name" value="SHIPPO-rpt"/>
    <property type="match status" value="6"/>
</dbReference>
<dbReference type="PANTHER" id="PTHR21580">
    <property type="entry name" value="SHIPPO-1-RELATED"/>
    <property type="match status" value="1"/>
</dbReference>
<evidence type="ECO:0000313" key="2">
    <source>
        <dbReference type="RefSeq" id="XP_017031372.1"/>
    </source>
</evidence>
<accession>A0A6P4IQZ0</accession>
<sequence length="229" mass="25061">MAVRPLGPGPGAYMLPPTYGYDKHDNRKQRMPQYSFGVRSALVGEQMGPGPGAYKVDKLTRYGNSKGLEYSMAPRTAIPVERSGPGPGAHDNHTKPFFTGTQAPSYSMGLRTDLNFKKDGPGPNAYKYEVHAVRPGVPKYSMGMQTKTNMKTNSPGPAAYAAGDINVKLNRAPVYSMQPRTNLRGENVGPGPNYYDLMYYRPGKSGPGYSFGLRHSQFAPPMIVRCDNM</sequence>
<dbReference type="InterPro" id="IPR010736">
    <property type="entry name" value="SHIPPO-rpt"/>
</dbReference>
<dbReference type="OrthoDB" id="429991at2759"/>
<dbReference type="InterPro" id="IPR051291">
    <property type="entry name" value="CIMAP"/>
</dbReference>
<proteinExistence type="predicted"/>
<gene>
    <name evidence="2" type="primary">LOC108080970</name>
</gene>